<dbReference type="eggNOG" id="COG0457">
    <property type="taxonomic scope" value="Bacteria"/>
</dbReference>
<feature type="transmembrane region" description="Helical" evidence="1">
    <location>
        <begin position="254"/>
        <end position="274"/>
    </location>
</feature>
<proteinExistence type="predicted"/>
<dbReference type="HOGENOM" id="CLU_052651_1_0_7"/>
<evidence type="ECO:0000256" key="1">
    <source>
        <dbReference type="SAM" id="Phobius"/>
    </source>
</evidence>
<evidence type="ECO:0008006" key="4">
    <source>
        <dbReference type="Google" id="ProtNLM"/>
    </source>
</evidence>
<dbReference type="AlphaFoldDB" id="D0LKA3"/>
<dbReference type="KEGG" id="hoh:Hoch_0498"/>
<feature type="transmembrane region" description="Helical" evidence="1">
    <location>
        <begin position="314"/>
        <end position="337"/>
    </location>
</feature>
<sequence length="368" mass="38971">MNDGRNAGEMRASQRRTTRAARGAWIARRVGALAAVLLGLLLAAPQAAQAQAADNELAARRAAKPLFEEGRTLMDQGDFRAAADKLQQAQDTFPAVGTLLNLGVCRRELGETIAAWEAFREAAELAERTKDERVDYARERMRELRPMLFLLVVEVPEEVRSDDLEVTHKGESIPPERWGQPFPVEFGDNLVRATRPGYEPFSTEVALAGRGKETTVSIPALSEASAEPEPVASAVDLSASGERDGGGMPSGRKIALTSAALGVVGLTVGTIFGVRAGSQYDQAEDICSIDGVAMCEDFERDESQALRDDARGSATIATVSMSLGVVAAAAGAVLWFMNPGDGASSTESAHFAPLLAPGTAGLSVRVGF</sequence>
<evidence type="ECO:0000313" key="2">
    <source>
        <dbReference type="EMBL" id="ACY13137.1"/>
    </source>
</evidence>
<reference evidence="2 3" key="1">
    <citation type="journal article" date="2010" name="Stand. Genomic Sci.">
        <title>Complete genome sequence of Haliangium ochraceum type strain (SMP-2).</title>
        <authorList>
            <consortium name="US DOE Joint Genome Institute (JGI-PGF)"/>
            <person name="Ivanova N."/>
            <person name="Daum C."/>
            <person name="Lang E."/>
            <person name="Abt B."/>
            <person name="Kopitz M."/>
            <person name="Saunders E."/>
            <person name="Lapidus A."/>
            <person name="Lucas S."/>
            <person name="Glavina Del Rio T."/>
            <person name="Nolan M."/>
            <person name="Tice H."/>
            <person name="Copeland A."/>
            <person name="Cheng J.F."/>
            <person name="Chen F."/>
            <person name="Bruce D."/>
            <person name="Goodwin L."/>
            <person name="Pitluck S."/>
            <person name="Mavromatis K."/>
            <person name="Pati A."/>
            <person name="Mikhailova N."/>
            <person name="Chen A."/>
            <person name="Palaniappan K."/>
            <person name="Land M."/>
            <person name="Hauser L."/>
            <person name="Chang Y.J."/>
            <person name="Jeffries C.D."/>
            <person name="Detter J.C."/>
            <person name="Brettin T."/>
            <person name="Rohde M."/>
            <person name="Goker M."/>
            <person name="Bristow J."/>
            <person name="Markowitz V."/>
            <person name="Eisen J.A."/>
            <person name="Hugenholtz P."/>
            <person name="Kyrpides N.C."/>
            <person name="Klenk H.P."/>
        </authorList>
    </citation>
    <scope>NUCLEOTIDE SEQUENCE [LARGE SCALE GENOMIC DNA]</scope>
    <source>
        <strain evidence="3">DSM 14365 / CIP 107738 / JCM 11303 / AJ 13395 / SMP-2</strain>
    </source>
</reference>
<organism evidence="2 3">
    <name type="scientific">Haliangium ochraceum (strain DSM 14365 / JCM 11303 / SMP-2)</name>
    <dbReference type="NCBI Taxonomy" id="502025"/>
    <lineage>
        <taxon>Bacteria</taxon>
        <taxon>Pseudomonadati</taxon>
        <taxon>Myxococcota</taxon>
        <taxon>Polyangia</taxon>
        <taxon>Haliangiales</taxon>
        <taxon>Kofleriaceae</taxon>
        <taxon>Haliangium</taxon>
    </lineage>
</organism>
<dbReference type="EMBL" id="CP001804">
    <property type="protein sequence ID" value="ACY13137.1"/>
    <property type="molecule type" value="Genomic_DNA"/>
</dbReference>
<keyword evidence="3" id="KW-1185">Reference proteome</keyword>
<name>D0LKA3_HALO1</name>
<dbReference type="Gene3D" id="1.25.40.10">
    <property type="entry name" value="Tetratricopeptide repeat domain"/>
    <property type="match status" value="1"/>
</dbReference>
<gene>
    <name evidence="2" type="ordered locus">Hoch_0498</name>
</gene>
<dbReference type="Proteomes" id="UP000001880">
    <property type="component" value="Chromosome"/>
</dbReference>
<dbReference type="InterPro" id="IPR011990">
    <property type="entry name" value="TPR-like_helical_dom_sf"/>
</dbReference>
<protein>
    <recommendedName>
        <fullName evidence="4">PEGA domain-containing protein</fullName>
    </recommendedName>
</protein>
<evidence type="ECO:0000313" key="3">
    <source>
        <dbReference type="Proteomes" id="UP000001880"/>
    </source>
</evidence>
<keyword evidence="1" id="KW-0472">Membrane</keyword>
<keyword evidence="1" id="KW-1133">Transmembrane helix</keyword>
<dbReference type="STRING" id="502025.Hoch_0498"/>
<accession>D0LKA3</accession>
<keyword evidence="1" id="KW-0812">Transmembrane</keyword>
<dbReference type="SUPFAM" id="SSF48452">
    <property type="entry name" value="TPR-like"/>
    <property type="match status" value="1"/>
</dbReference>